<dbReference type="CDD" id="cd04318">
    <property type="entry name" value="EcAsnRS_like_N"/>
    <property type="match status" value="1"/>
</dbReference>
<evidence type="ECO:0000256" key="7">
    <source>
        <dbReference type="ARBA" id="ARBA00023146"/>
    </source>
</evidence>
<comment type="subunit">
    <text evidence="8">Homodimer.</text>
</comment>
<keyword evidence="11" id="KW-1185">Reference proteome</keyword>
<dbReference type="SUPFAM" id="SSF50249">
    <property type="entry name" value="Nucleic acid-binding proteins"/>
    <property type="match status" value="1"/>
</dbReference>
<dbReference type="EC" id="6.1.1.22" evidence="8"/>
<keyword evidence="5 8" id="KW-0067">ATP-binding</keyword>
<dbReference type="CDD" id="cd00776">
    <property type="entry name" value="AsxRS_core"/>
    <property type="match status" value="1"/>
</dbReference>
<dbReference type="PRINTS" id="PR01042">
    <property type="entry name" value="TRNASYNTHASP"/>
</dbReference>
<dbReference type="InterPro" id="IPR012340">
    <property type="entry name" value="NA-bd_OB-fold"/>
</dbReference>
<dbReference type="EMBL" id="BNCF01000011">
    <property type="protein sequence ID" value="GHE38222.1"/>
    <property type="molecule type" value="Genomic_DNA"/>
</dbReference>
<evidence type="ECO:0000256" key="6">
    <source>
        <dbReference type="ARBA" id="ARBA00022917"/>
    </source>
</evidence>
<evidence type="ECO:0000313" key="11">
    <source>
        <dbReference type="Proteomes" id="UP000636453"/>
    </source>
</evidence>
<dbReference type="PANTHER" id="PTHR22594:SF34">
    <property type="entry name" value="ASPARAGINE--TRNA LIGASE, MITOCHONDRIAL-RELATED"/>
    <property type="match status" value="1"/>
</dbReference>
<dbReference type="GO" id="GO:0003676">
    <property type="term" value="F:nucleic acid binding"/>
    <property type="evidence" value="ECO:0007669"/>
    <property type="project" value="InterPro"/>
</dbReference>
<reference evidence="10" key="1">
    <citation type="journal article" date="2014" name="Int. J. Syst. Evol. Microbiol.">
        <title>Complete genome sequence of Corynebacterium casei LMG S-19264T (=DSM 44701T), isolated from a smear-ripened cheese.</title>
        <authorList>
            <consortium name="US DOE Joint Genome Institute (JGI-PGF)"/>
            <person name="Walter F."/>
            <person name="Albersmeier A."/>
            <person name="Kalinowski J."/>
            <person name="Ruckert C."/>
        </authorList>
    </citation>
    <scope>NUCLEOTIDE SEQUENCE</scope>
    <source>
        <strain evidence="10">KCTC 32020</strain>
    </source>
</reference>
<gene>
    <name evidence="8 10" type="primary">asnS</name>
    <name evidence="10" type="ORF">GCM10007167_20560</name>
</gene>
<evidence type="ECO:0000259" key="9">
    <source>
        <dbReference type="PROSITE" id="PS50862"/>
    </source>
</evidence>
<comment type="catalytic activity">
    <reaction evidence="8">
        <text>tRNA(Asn) + L-asparagine + ATP = L-asparaginyl-tRNA(Asn) + AMP + diphosphate + H(+)</text>
        <dbReference type="Rhea" id="RHEA:11180"/>
        <dbReference type="Rhea" id="RHEA-COMP:9659"/>
        <dbReference type="Rhea" id="RHEA-COMP:9674"/>
        <dbReference type="ChEBI" id="CHEBI:15378"/>
        <dbReference type="ChEBI" id="CHEBI:30616"/>
        <dbReference type="ChEBI" id="CHEBI:33019"/>
        <dbReference type="ChEBI" id="CHEBI:58048"/>
        <dbReference type="ChEBI" id="CHEBI:78442"/>
        <dbReference type="ChEBI" id="CHEBI:78515"/>
        <dbReference type="ChEBI" id="CHEBI:456215"/>
        <dbReference type="EC" id="6.1.1.22"/>
    </reaction>
</comment>
<dbReference type="NCBIfam" id="NF003037">
    <property type="entry name" value="PRK03932.1"/>
    <property type="match status" value="1"/>
</dbReference>
<evidence type="ECO:0000256" key="5">
    <source>
        <dbReference type="ARBA" id="ARBA00022840"/>
    </source>
</evidence>
<accession>A0A918Z6P5</accession>
<protein>
    <recommendedName>
        <fullName evidence="8">Asparagine--tRNA ligase</fullName>
        <ecNumber evidence="8">6.1.1.22</ecNumber>
    </recommendedName>
    <alternativeName>
        <fullName evidence="8">Asparaginyl-tRNA synthetase</fullName>
        <shortName evidence="8">AsnRS</shortName>
    </alternativeName>
</protein>
<feature type="domain" description="Aminoacyl-transfer RNA synthetases class-II family profile" evidence="9">
    <location>
        <begin position="139"/>
        <end position="456"/>
    </location>
</feature>
<dbReference type="PROSITE" id="PS50862">
    <property type="entry name" value="AA_TRNA_LIGASE_II"/>
    <property type="match status" value="1"/>
</dbReference>
<dbReference type="HAMAP" id="MF_00534">
    <property type="entry name" value="Asn_tRNA_synth"/>
    <property type="match status" value="1"/>
</dbReference>
<dbReference type="PANTHER" id="PTHR22594">
    <property type="entry name" value="ASPARTYL/LYSYL-TRNA SYNTHETASE"/>
    <property type="match status" value="1"/>
</dbReference>
<dbReference type="GO" id="GO:0006421">
    <property type="term" value="P:asparaginyl-tRNA aminoacylation"/>
    <property type="evidence" value="ECO:0007669"/>
    <property type="project" value="UniProtKB-UniRule"/>
</dbReference>
<evidence type="ECO:0000256" key="2">
    <source>
        <dbReference type="ARBA" id="ARBA00022490"/>
    </source>
</evidence>
<evidence type="ECO:0000256" key="4">
    <source>
        <dbReference type="ARBA" id="ARBA00022741"/>
    </source>
</evidence>
<dbReference type="Gene3D" id="2.40.50.140">
    <property type="entry name" value="Nucleic acid-binding proteins"/>
    <property type="match status" value="1"/>
</dbReference>
<keyword evidence="2 8" id="KW-0963">Cytoplasm</keyword>
<dbReference type="GO" id="GO:0005524">
    <property type="term" value="F:ATP binding"/>
    <property type="evidence" value="ECO:0007669"/>
    <property type="project" value="UniProtKB-UniRule"/>
</dbReference>
<evidence type="ECO:0000256" key="1">
    <source>
        <dbReference type="ARBA" id="ARBA00008226"/>
    </source>
</evidence>
<dbReference type="FunFam" id="3.30.930.10:FF:000016">
    <property type="entry name" value="Asparagine--tRNA ligase"/>
    <property type="match status" value="1"/>
</dbReference>
<proteinExistence type="inferred from homology"/>
<comment type="subcellular location">
    <subcellularLocation>
        <location evidence="8">Cytoplasm</location>
    </subcellularLocation>
</comment>
<dbReference type="Proteomes" id="UP000636453">
    <property type="component" value="Unassembled WGS sequence"/>
</dbReference>
<dbReference type="SUPFAM" id="SSF55681">
    <property type="entry name" value="Class II aaRS and biotin synthetases"/>
    <property type="match status" value="1"/>
</dbReference>
<keyword evidence="3 8" id="KW-0436">Ligase</keyword>
<keyword evidence="6 8" id="KW-0648">Protein biosynthesis</keyword>
<dbReference type="InterPro" id="IPR002312">
    <property type="entry name" value="Asp/Asn-tRNA-synth_IIb"/>
</dbReference>
<dbReference type="OrthoDB" id="9762036at2"/>
<dbReference type="InterPro" id="IPR006195">
    <property type="entry name" value="aa-tRNA-synth_II"/>
</dbReference>
<dbReference type="GO" id="GO:0005737">
    <property type="term" value="C:cytoplasm"/>
    <property type="evidence" value="ECO:0007669"/>
    <property type="project" value="UniProtKB-SubCell"/>
</dbReference>
<dbReference type="AlphaFoldDB" id="A0A918Z6P5"/>
<dbReference type="InterPro" id="IPR004522">
    <property type="entry name" value="Asn-tRNA-ligase"/>
</dbReference>
<sequence>MTVVSVQQALAGQVPVGGEVTVRGWVRTRRDSKAGVSFVNVSDGSCFAPIQVVAPADLPNYESEVRHLTTGCSVIASGRLVPSPGQGQSFEIQASSVEVVGWVEDPLTYPMQPKQHTLEYLREYAHLRPRTNLFGAVTRIRHCLAQAVHRFFHERGFFWVNTPIITTSDAEGAGQMFRVSTLDLMNLPRTADGEVDFSRDFFGKEAFLTVSGQLNVEGYCLALSKVYTFGPTFRAENSHTTRHLAEFWMIEPEIAFADLDDDALLAEDFLKYLFRAVLEERADDMAFIAERVQKDAVSRLEAFVNAPFERIDYSEAIRLLRNSGQKFDFPVEWGLDLQTEHERWLTEVHVGRPVVVVNYPERIKAFYMRLNDDGKTVAAMDVLAPGIGEIIGGSQREERLDVLDARMAQFGLDPAHYQWYRDFRRYGTVPHAGFGLGFERLIVYVCGLANIRDAIPYPRAPGQAEF</sequence>
<organism evidence="10 11">
    <name type="scientific">Vulcaniibacterium thermophilum</name>
    <dbReference type="NCBI Taxonomy" id="1169913"/>
    <lineage>
        <taxon>Bacteria</taxon>
        <taxon>Pseudomonadati</taxon>
        <taxon>Pseudomonadota</taxon>
        <taxon>Gammaproteobacteria</taxon>
        <taxon>Lysobacterales</taxon>
        <taxon>Lysobacteraceae</taxon>
        <taxon>Vulcaniibacterium</taxon>
    </lineage>
</organism>
<evidence type="ECO:0000313" key="10">
    <source>
        <dbReference type="EMBL" id="GHE38222.1"/>
    </source>
</evidence>
<dbReference type="Pfam" id="PF00152">
    <property type="entry name" value="tRNA-synt_2"/>
    <property type="match status" value="1"/>
</dbReference>
<name>A0A918Z6P5_9GAMM</name>
<keyword evidence="4 8" id="KW-0547">Nucleotide-binding</keyword>
<reference evidence="10" key="2">
    <citation type="submission" date="2020-09" db="EMBL/GenBank/DDBJ databases">
        <authorList>
            <person name="Sun Q."/>
            <person name="Kim S."/>
        </authorList>
    </citation>
    <scope>NUCLEOTIDE SEQUENCE</scope>
    <source>
        <strain evidence="10">KCTC 32020</strain>
    </source>
</reference>
<dbReference type="Pfam" id="PF01336">
    <property type="entry name" value="tRNA_anti-codon"/>
    <property type="match status" value="1"/>
</dbReference>
<dbReference type="NCBIfam" id="TIGR00457">
    <property type="entry name" value="asnS"/>
    <property type="match status" value="1"/>
</dbReference>
<keyword evidence="7 8" id="KW-0030">Aminoacyl-tRNA synthetase</keyword>
<dbReference type="GO" id="GO:0004816">
    <property type="term" value="F:asparagine-tRNA ligase activity"/>
    <property type="evidence" value="ECO:0007669"/>
    <property type="project" value="UniProtKB-UniRule"/>
</dbReference>
<dbReference type="RefSeq" id="WP_146471881.1">
    <property type="nucleotide sequence ID" value="NZ_BNCF01000011.1"/>
</dbReference>
<comment type="caution">
    <text evidence="10">The sequence shown here is derived from an EMBL/GenBank/DDBJ whole genome shotgun (WGS) entry which is preliminary data.</text>
</comment>
<dbReference type="InterPro" id="IPR004364">
    <property type="entry name" value="Aa-tRNA-synt_II"/>
</dbReference>
<dbReference type="InterPro" id="IPR004365">
    <property type="entry name" value="NA-bd_OB_tRNA"/>
</dbReference>
<comment type="similarity">
    <text evidence="1 8">Belongs to the class-II aminoacyl-tRNA synthetase family.</text>
</comment>
<evidence type="ECO:0000256" key="3">
    <source>
        <dbReference type="ARBA" id="ARBA00022598"/>
    </source>
</evidence>
<dbReference type="Gene3D" id="3.30.930.10">
    <property type="entry name" value="Bira Bifunctional Protein, Domain 2"/>
    <property type="match status" value="1"/>
</dbReference>
<dbReference type="InterPro" id="IPR045864">
    <property type="entry name" value="aa-tRNA-synth_II/BPL/LPL"/>
</dbReference>
<evidence type="ECO:0000256" key="8">
    <source>
        <dbReference type="HAMAP-Rule" id="MF_00534"/>
    </source>
</evidence>